<organism evidence="1 2">
    <name type="scientific">Paramecium primaurelia</name>
    <dbReference type="NCBI Taxonomy" id="5886"/>
    <lineage>
        <taxon>Eukaryota</taxon>
        <taxon>Sar</taxon>
        <taxon>Alveolata</taxon>
        <taxon>Ciliophora</taxon>
        <taxon>Intramacronucleata</taxon>
        <taxon>Oligohymenophorea</taxon>
        <taxon>Peniculida</taxon>
        <taxon>Parameciidae</taxon>
        <taxon>Paramecium</taxon>
    </lineage>
</organism>
<evidence type="ECO:0000313" key="1">
    <source>
        <dbReference type="EMBL" id="CAD8047370.1"/>
    </source>
</evidence>
<comment type="caution">
    <text evidence="1">The sequence shown here is derived from an EMBL/GenBank/DDBJ whole genome shotgun (WGS) entry which is preliminary data.</text>
</comment>
<evidence type="ECO:0000313" key="2">
    <source>
        <dbReference type="Proteomes" id="UP000688137"/>
    </source>
</evidence>
<gene>
    <name evidence="1" type="ORF">PPRIM_AZ9-3.1.T0110395</name>
</gene>
<dbReference type="EMBL" id="CAJJDM010000008">
    <property type="protein sequence ID" value="CAD8047370.1"/>
    <property type="molecule type" value="Genomic_DNA"/>
</dbReference>
<dbReference type="Proteomes" id="UP000688137">
    <property type="component" value="Unassembled WGS sequence"/>
</dbReference>
<accession>A0A8S1K3D4</accession>
<reference evidence="1" key="1">
    <citation type="submission" date="2021-01" db="EMBL/GenBank/DDBJ databases">
        <authorList>
            <consortium name="Genoscope - CEA"/>
            <person name="William W."/>
        </authorList>
    </citation>
    <scope>NUCLEOTIDE SEQUENCE</scope>
</reference>
<sequence>MKVKIFLGEYTYVYRGSIDLREINEFVKTLTNRAFIIKWKDQEDDLITISMKQDLVYFYQQWTQNQSTNQQSFKLFVHEMPLIFQNPQTTQLQSQSQIQSKLYSPCQRQSYSKQNQGISQFTFGLQLNEQAKSQEFQKERHSQQINLQQIVEIQGSSKNISNQNLDKIQQQNYMNEDGKRQRVLQDFNNINSQDLLFFMNMDMKQSINKKEFTEIQMATDDDDDDNEIIDNNKDNDMQIIDCKNIYCDYCSDQIQCNDELTIIYTCQFCEDFHACKQCFDQYQEQVHIHQLKENILQ</sequence>
<keyword evidence="2" id="KW-1185">Reference proteome</keyword>
<protein>
    <submittedName>
        <fullName evidence="1">Uncharacterized protein</fullName>
    </submittedName>
</protein>
<proteinExistence type="predicted"/>
<dbReference type="AlphaFoldDB" id="A0A8S1K3D4"/>
<name>A0A8S1K3D4_PARPR</name>
<dbReference type="OMA" id="CEDFHAC"/>